<comment type="caution">
    <text evidence="11">The sequence shown here is derived from an EMBL/GenBank/DDBJ whole genome shotgun (WGS) entry which is preliminary data.</text>
</comment>
<dbReference type="InterPro" id="IPR050091">
    <property type="entry name" value="PKS_NRPS_Biosynth_Enz"/>
</dbReference>
<dbReference type="InterPro" id="IPR020806">
    <property type="entry name" value="PKS_PP-bd"/>
</dbReference>
<dbReference type="GO" id="GO:0031177">
    <property type="term" value="F:phosphopantetheine binding"/>
    <property type="evidence" value="ECO:0007669"/>
    <property type="project" value="InterPro"/>
</dbReference>
<dbReference type="OrthoDB" id="9778690at2"/>
<evidence type="ECO:0000256" key="6">
    <source>
        <dbReference type="ARBA" id="ARBA00023268"/>
    </source>
</evidence>
<feature type="region of interest" description="N-terminal hotdog fold" evidence="7">
    <location>
        <begin position="98"/>
        <end position="225"/>
    </location>
</feature>
<dbReference type="Pfam" id="PF08659">
    <property type="entry name" value="KR"/>
    <property type="match status" value="1"/>
</dbReference>
<feature type="compositionally biased region" description="Gly residues" evidence="8">
    <location>
        <begin position="298"/>
        <end position="308"/>
    </location>
</feature>
<evidence type="ECO:0000313" key="11">
    <source>
        <dbReference type="EMBL" id="TGA91886.1"/>
    </source>
</evidence>
<name>A0A4Z0G861_9ACTN</name>
<reference evidence="11 12" key="1">
    <citation type="submission" date="2019-03" db="EMBL/GenBank/DDBJ databases">
        <authorList>
            <person name="Gonzalez-Pimentel J.L."/>
        </authorList>
    </citation>
    <scope>NUCLEOTIDE SEQUENCE [LARGE SCALE GENOMIC DNA]</scope>
    <source>
        <strain evidence="11 12">JCM 31289</strain>
    </source>
</reference>
<dbReference type="PANTHER" id="PTHR43775:SF51">
    <property type="entry name" value="INACTIVE PHENOLPHTHIOCEROL SYNTHESIS POLYKETIDE SYNTHASE TYPE I PKS1-RELATED"/>
    <property type="match status" value="1"/>
</dbReference>
<evidence type="ECO:0000259" key="10">
    <source>
        <dbReference type="PROSITE" id="PS52019"/>
    </source>
</evidence>
<dbReference type="InterPro" id="IPR006162">
    <property type="entry name" value="Ppantetheine_attach_site"/>
</dbReference>
<dbReference type="SMART" id="SM00823">
    <property type="entry name" value="PKS_PP"/>
    <property type="match status" value="1"/>
</dbReference>
<dbReference type="Pfam" id="PF00550">
    <property type="entry name" value="PP-binding"/>
    <property type="match status" value="1"/>
</dbReference>
<dbReference type="EMBL" id="SRID01000411">
    <property type="protein sequence ID" value="TGA91886.1"/>
    <property type="molecule type" value="Genomic_DNA"/>
</dbReference>
<dbReference type="Pfam" id="PF21089">
    <property type="entry name" value="PKS_DH_N"/>
    <property type="match status" value="1"/>
</dbReference>
<dbReference type="InterPro" id="IPR036736">
    <property type="entry name" value="ACP-like_sf"/>
</dbReference>
<dbReference type="InterPro" id="IPR057326">
    <property type="entry name" value="KR_dom"/>
</dbReference>
<dbReference type="GO" id="GO:0017000">
    <property type="term" value="P:antibiotic biosynthetic process"/>
    <property type="evidence" value="ECO:0007669"/>
    <property type="project" value="UniProtKB-KW"/>
</dbReference>
<protein>
    <submittedName>
        <fullName evidence="11">SDR family NAD(P)-dependent oxidoreductase</fullName>
    </submittedName>
</protein>
<feature type="active site" description="Proton donor; for dehydratase activity" evidence="7">
    <location>
        <position position="286"/>
    </location>
</feature>
<dbReference type="CDD" id="cd08956">
    <property type="entry name" value="KR_3_FAS_SDR_x"/>
    <property type="match status" value="1"/>
</dbReference>
<feature type="active site" description="Proton acceptor; for dehydratase activity" evidence="7">
    <location>
        <position position="132"/>
    </location>
</feature>
<dbReference type="SUPFAM" id="SSF51735">
    <property type="entry name" value="NAD(P)-binding Rossmann-fold domains"/>
    <property type="match status" value="2"/>
</dbReference>
<evidence type="ECO:0000313" key="12">
    <source>
        <dbReference type="Proteomes" id="UP000297948"/>
    </source>
</evidence>
<evidence type="ECO:0000256" key="5">
    <source>
        <dbReference type="ARBA" id="ARBA00023194"/>
    </source>
</evidence>
<dbReference type="InterPro" id="IPR042104">
    <property type="entry name" value="PKS_dehydratase_sf"/>
</dbReference>
<feature type="domain" description="Carrier" evidence="9">
    <location>
        <begin position="878"/>
        <end position="953"/>
    </location>
</feature>
<dbReference type="SMART" id="SM00822">
    <property type="entry name" value="PKS_KR"/>
    <property type="match status" value="1"/>
</dbReference>
<keyword evidence="3" id="KW-0597">Phosphoprotein</keyword>
<dbReference type="InterPro" id="IPR036291">
    <property type="entry name" value="NAD(P)-bd_dom_sf"/>
</dbReference>
<dbReference type="Gene3D" id="3.40.366.10">
    <property type="entry name" value="Malonyl-Coenzyme A Acyl Carrier Protein, domain 2"/>
    <property type="match status" value="1"/>
</dbReference>
<keyword evidence="6" id="KW-0511">Multifunctional enzyme</keyword>
<feature type="region of interest" description="Disordered" evidence="8">
    <location>
        <begin position="1029"/>
        <end position="1049"/>
    </location>
</feature>
<dbReference type="InterPro" id="IPR055123">
    <property type="entry name" value="SpnB-like_Rossmann"/>
</dbReference>
<dbReference type="InterPro" id="IPR020807">
    <property type="entry name" value="PKS_DH"/>
</dbReference>
<proteinExistence type="predicted"/>
<dbReference type="PROSITE" id="PS00012">
    <property type="entry name" value="PHOSPHOPANTETHEINE"/>
    <property type="match status" value="1"/>
</dbReference>
<evidence type="ECO:0000256" key="7">
    <source>
        <dbReference type="PROSITE-ProRule" id="PRU01363"/>
    </source>
</evidence>
<organism evidence="11 12">
    <name type="scientific">Streptomyces palmae</name>
    <dbReference type="NCBI Taxonomy" id="1701085"/>
    <lineage>
        <taxon>Bacteria</taxon>
        <taxon>Bacillati</taxon>
        <taxon>Actinomycetota</taxon>
        <taxon>Actinomycetes</taxon>
        <taxon>Kitasatosporales</taxon>
        <taxon>Streptomycetaceae</taxon>
        <taxon>Streptomyces</taxon>
    </lineage>
</organism>
<dbReference type="Proteomes" id="UP000297948">
    <property type="component" value="Unassembled WGS sequence"/>
</dbReference>
<feature type="region of interest" description="Disordered" evidence="8">
    <location>
        <begin position="295"/>
        <end position="318"/>
    </location>
</feature>
<sequence length="1049" mass="110100">GMQETSERLDVPAVTVPTLQRNQGGMTQLAHALGRAFTAGITVDWKAWFTTPTDTIDGTDPTPALIDLPTYAFQRQHYWLLADRTGDPAELGLTSAAHPLLGAVMEVAEDSTLVLTGRISRESHSATWLMEHRVMDRAWLPGSAFAELALHAAGRAGCDHVAELTLHTALVIPEEGAIDLQVVIGAPDDSGQRSIAFLSRLTAEAADAPWTRHATGVLAAAPPPATPEALDGVWPPGGAVPIVPPLPEPGVTALWRQGEVLYAEVALAEDERVRATDYGVHPALLDAALRALALGAGPEPGGGNGTGPEHGDDTSQEADEDQILLPFSWAGLRLHATGAGELRVRIAPAADNSLSITAADANGAHVVTLDALTVRPVSAAELAQGQRADSRSLFRLDWISPATPAGTSTARTAVIGPDRERAALEAVLPDADGYQDLAALRTATAGGAPAPETILVVVAVPEGADDDPRARTSDTTSRHLALLQEWLSDPELSGIRLALVTRGAVTTQPGEDVPDLAGAAVWGLARSVQSEYPGQLLLLDLDDSNASSRALPTALAADEPQLALRDGRILVPRLTRYRATPSDAGTESGFDALDGDGTVLVTGATGTLGAIIARHLVTRHGVRRLLLASRSGPEAPGAAELVAELTARGAHVSLRACDLGNRAAVAELLDSIPHRHPLTAVIHTAGVVRDGTVHTLTPQHLEDVLHAKADAAWYLHELTQDRKLSAFVLYSSIAGLIGGAGQGSYAAANTFLDALAQHRQAQGLPATSLAWGFWEQSTGMSGRQDAAVRARHARSGVVGLTPEQGLALFDAAVASGEPLLVPVQLDLARMRRQGTGTREIPPVLRDLLPSAAPQAADRGTAIGFDQTLLALPEADRRQAVLDLVCKHAAAVLGHDSPVSLQPQQKFRELGFDSLTGVELRNRLGIATGLRLPATLVFDHPSPAAIAAYLHECLVPETTASAASLLAELDRIEADMTGFLADEEQRRLITGRLRDLVRKATNHANDGTAPSAAHDDLDTASDDELFEVLDGLSGTHGQNPGNNDGTSRQG</sequence>
<keyword evidence="5" id="KW-0045">Antibiotic biosynthesis</keyword>
<dbReference type="SUPFAM" id="SSF47336">
    <property type="entry name" value="ACP-like"/>
    <property type="match status" value="1"/>
</dbReference>
<dbReference type="Gene3D" id="3.10.129.110">
    <property type="entry name" value="Polyketide synthase dehydratase"/>
    <property type="match status" value="2"/>
</dbReference>
<dbReference type="PANTHER" id="PTHR43775">
    <property type="entry name" value="FATTY ACID SYNTHASE"/>
    <property type="match status" value="1"/>
</dbReference>
<evidence type="ECO:0000256" key="1">
    <source>
        <dbReference type="ARBA" id="ARBA00004792"/>
    </source>
</evidence>
<dbReference type="InterPro" id="IPR013968">
    <property type="entry name" value="PKS_KR"/>
</dbReference>
<feature type="non-terminal residue" evidence="11">
    <location>
        <position position="1"/>
    </location>
</feature>
<keyword evidence="4" id="KW-0808">Transferase</keyword>
<feature type="domain" description="PKS/mFAS DH" evidence="10">
    <location>
        <begin position="98"/>
        <end position="383"/>
    </location>
</feature>
<dbReference type="Pfam" id="PF22953">
    <property type="entry name" value="SpnB_Rossmann"/>
    <property type="match status" value="1"/>
</dbReference>
<dbReference type="GO" id="GO:0006633">
    <property type="term" value="P:fatty acid biosynthetic process"/>
    <property type="evidence" value="ECO:0007669"/>
    <property type="project" value="TreeGrafter"/>
</dbReference>
<feature type="region of interest" description="C-terminal hotdog fold" evidence="7">
    <location>
        <begin position="239"/>
        <end position="383"/>
    </location>
</feature>
<dbReference type="InterPro" id="IPR009081">
    <property type="entry name" value="PP-bd_ACP"/>
</dbReference>
<evidence type="ECO:0000256" key="3">
    <source>
        <dbReference type="ARBA" id="ARBA00022553"/>
    </source>
</evidence>
<gene>
    <name evidence="11" type="ORF">E4099_28000</name>
</gene>
<keyword evidence="2" id="KW-0596">Phosphopantetheine</keyword>
<dbReference type="SMART" id="SM01294">
    <property type="entry name" value="PKS_PP_betabranch"/>
    <property type="match status" value="1"/>
</dbReference>
<dbReference type="PROSITE" id="PS50075">
    <property type="entry name" value="CARRIER"/>
    <property type="match status" value="1"/>
</dbReference>
<evidence type="ECO:0000256" key="4">
    <source>
        <dbReference type="ARBA" id="ARBA00022679"/>
    </source>
</evidence>
<evidence type="ECO:0000256" key="2">
    <source>
        <dbReference type="ARBA" id="ARBA00022450"/>
    </source>
</evidence>
<dbReference type="Gene3D" id="1.10.1200.10">
    <property type="entry name" value="ACP-like"/>
    <property type="match status" value="1"/>
</dbReference>
<dbReference type="Gene3D" id="3.30.70.3290">
    <property type="match status" value="1"/>
</dbReference>
<dbReference type="RefSeq" id="WP_135341919.1">
    <property type="nucleotide sequence ID" value="NZ_SRID01000411.1"/>
</dbReference>
<dbReference type="InterPro" id="IPR001227">
    <property type="entry name" value="Ac_transferase_dom_sf"/>
</dbReference>
<dbReference type="PROSITE" id="PS52019">
    <property type="entry name" value="PKS_MFAS_DH"/>
    <property type="match status" value="1"/>
</dbReference>
<keyword evidence="12" id="KW-1185">Reference proteome</keyword>
<feature type="compositionally biased region" description="Polar residues" evidence="8">
    <location>
        <begin position="1034"/>
        <end position="1049"/>
    </location>
</feature>
<dbReference type="InterPro" id="IPR049552">
    <property type="entry name" value="PKS_DH_N"/>
</dbReference>
<dbReference type="GO" id="GO:0004312">
    <property type="term" value="F:fatty acid synthase activity"/>
    <property type="evidence" value="ECO:0007669"/>
    <property type="project" value="TreeGrafter"/>
</dbReference>
<evidence type="ECO:0000256" key="8">
    <source>
        <dbReference type="SAM" id="MobiDB-lite"/>
    </source>
</evidence>
<dbReference type="FunFam" id="1.10.1200.10:FF:000007">
    <property type="entry name" value="Probable polyketide synthase pks17"/>
    <property type="match status" value="1"/>
</dbReference>
<dbReference type="SMART" id="SM00826">
    <property type="entry name" value="PKS_DH"/>
    <property type="match status" value="1"/>
</dbReference>
<dbReference type="AlphaFoldDB" id="A0A4Z0G861"/>
<dbReference type="Gene3D" id="3.40.50.720">
    <property type="entry name" value="NAD(P)-binding Rossmann-like Domain"/>
    <property type="match status" value="1"/>
</dbReference>
<evidence type="ECO:0000259" key="9">
    <source>
        <dbReference type="PROSITE" id="PS50075"/>
    </source>
</evidence>
<accession>A0A4Z0G861</accession>
<comment type="pathway">
    <text evidence="1">Antibiotic biosynthesis.</text>
</comment>
<dbReference type="InterPro" id="IPR049900">
    <property type="entry name" value="PKS_mFAS_DH"/>
</dbReference>